<dbReference type="SUPFAM" id="SSF50156">
    <property type="entry name" value="PDZ domain-like"/>
    <property type="match status" value="1"/>
</dbReference>
<dbReference type="InterPro" id="IPR001940">
    <property type="entry name" value="Peptidase_S1C"/>
</dbReference>
<accession>A0A9D1IF60</accession>
<dbReference type="InterPro" id="IPR051201">
    <property type="entry name" value="Chloro_Bact_Ser_Proteases"/>
</dbReference>
<keyword evidence="2" id="KW-0378">Hydrolase</keyword>
<evidence type="ECO:0000313" key="4">
    <source>
        <dbReference type="EMBL" id="HIU34784.1"/>
    </source>
</evidence>
<dbReference type="InterPro" id="IPR001478">
    <property type="entry name" value="PDZ"/>
</dbReference>
<evidence type="ECO:0000259" key="3">
    <source>
        <dbReference type="PROSITE" id="PS50106"/>
    </source>
</evidence>
<gene>
    <name evidence="4" type="ORF">IAB02_09490</name>
</gene>
<dbReference type="PROSITE" id="PS50106">
    <property type="entry name" value="PDZ"/>
    <property type="match status" value="1"/>
</dbReference>
<dbReference type="PANTHER" id="PTHR43343">
    <property type="entry name" value="PEPTIDASE S12"/>
    <property type="match status" value="1"/>
</dbReference>
<dbReference type="EMBL" id="DVMU01000205">
    <property type="protein sequence ID" value="HIU34784.1"/>
    <property type="molecule type" value="Genomic_DNA"/>
</dbReference>
<evidence type="ECO:0000313" key="5">
    <source>
        <dbReference type="Proteomes" id="UP000824072"/>
    </source>
</evidence>
<dbReference type="PRINTS" id="PR00834">
    <property type="entry name" value="PROTEASES2C"/>
</dbReference>
<dbReference type="PANTHER" id="PTHR43343:SF3">
    <property type="entry name" value="PROTEASE DO-LIKE 8, CHLOROPLASTIC"/>
    <property type="match status" value="1"/>
</dbReference>
<evidence type="ECO:0000256" key="1">
    <source>
        <dbReference type="ARBA" id="ARBA00022670"/>
    </source>
</evidence>
<dbReference type="Proteomes" id="UP000824072">
    <property type="component" value="Unassembled WGS sequence"/>
</dbReference>
<dbReference type="SUPFAM" id="SSF50494">
    <property type="entry name" value="Trypsin-like serine proteases"/>
    <property type="match status" value="1"/>
</dbReference>
<dbReference type="GO" id="GO:0006508">
    <property type="term" value="P:proteolysis"/>
    <property type="evidence" value="ECO:0007669"/>
    <property type="project" value="UniProtKB-KW"/>
</dbReference>
<feature type="domain" description="PDZ" evidence="3">
    <location>
        <begin position="277"/>
        <end position="366"/>
    </location>
</feature>
<proteinExistence type="predicted"/>
<evidence type="ECO:0000256" key="2">
    <source>
        <dbReference type="ARBA" id="ARBA00022801"/>
    </source>
</evidence>
<name>A0A9D1IF60_9FIRM</name>
<comment type="caution">
    <text evidence="4">The sequence shown here is derived from an EMBL/GenBank/DDBJ whole genome shotgun (WGS) entry which is preliminary data.</text>
</comment>
<protein>
    <submittedName>
        <fullName evidence="4">Trypsin-like peptidase domain-containing protein</fullName>
    </submittedName>
</protein>
<reference evidence="4" key="2">
    <citation type="journal article" date="2021" name="PeerJ">
        <title>Extensive microbial diversity within the chicken gut microbiome revealed by metagenomics and culture.</title>
        <authorList>
            <person name="Gilroy R."/>
            <person name="Ravi A."/>
            <person name="Getino M."/>
            <person name="Pursley I."/>
            <person name="Horton D.L."/>
            <person name="Alikhan N.F."/>
            <person name="Baker D."/>
            <person name="Gharbi K."/>
            <person name="Hall N."/>
            <person name="Watson M."/>
            <person name="Adriaenssens E.M."/>
            <person name="Foster-Nyarko E."/>
            <person name="Jarju S."/>
            <person name="Secka A."/>
            <person name="Antonio M."/>
            <person name="Oren A."/>
            <person name="Chaudhuri R.R."/>
            <person name="La Ragione R."/>
            <person name="Hildebrand F."/>
            <person name="Pallen M.J."/>
        </authorList>
    </citation>
    <scope>NUCLEOTIDE SEQUENCE</scope>
    <source>
        <strain evidence="4">ChiHcec3-11533</strain>
    </source>
</reference>
<reference evidence="4" key="1">
    <citation type="submission" date="2020-10" db="EMBL/GenBank/DDBJ databases">
        <authorList>
            <person name="Gilroy R."/>
        </authorList>
    </citation>
    <scope>NUCLEOTIDE SEQUENCE</scope>
    <source>
        <strain evidence="4">ChiHcec3-11533</strain>
    </source>
</reference>
<dbReference type="InterPro" id="IPR009003">
    <property type="entry name" value="Peptidase_S1_PA"/>
</dbReference>
<keyword evidence="1" id="KW-0645">Protease</keyword>
<dbReference type="SMART" id="SM00228">
    <property type="entry name" value="PDZ"/>
    <property type="match status" value="1"/>
</dbReference>
<dbReference type="CDD" id="cd06779">
    <property type="entry name" value="cpPDZ_Deg_HtrA-like"/>
    <property type="match status" value="1"/>
</dbReference>
<sequence>MKKNSAFKRISFILAIVLCLGIIGTGVAYQRTQQAASAESGTVGYDSIYSSTNPVPEIAANVRPSVVLVTTYVESWNRQTRQVESQAYGYGSGTYIQTDEDGTGGYILTNNHVIDAGDDTNTSYEIEWLDGTVMDATLVGADDGTDIAVLKFEQSAPSDATPVPMGDSDQLQIGELAIVIGNPGSGDEVLFGTVTAGIISGLEREGVSASGSFTRSVSVIQVDAAINTGNSGGALLNSKGELIGIPTLKMMYNYSSIFEGLGFCVPINTVKDVINQLIETGKVVRPRMGVTVADFENGPDEPMRNYPPAGVQVISVEEGTPAEAAGLQANDIITEVDGERIYTTSELMARIDELSAGDTMEIKAYRYYDENGNKLDDYQELNLTVELQIIDE</sequence>
<dbReference type="Pfam" id="PF13365">
    <property type="entry name" value="Trypsin_2"/>
    <property type="match status" value="1"/>
</dbReference>
<organism evidence="4 5">
    <name type="scientific">Candidatus Pullichristensenella excrementigallinarum</name>
    <dbReference type="NCBI Taxonomy" id="2840907"/>
    <lineage>
        <taxon>Bacteria</taxon>
        <taxon>Bacillati</taxon>
        <taxon>Bacillota</taxon>
        <taxon>Clostridia</taxon>
        <taxon>Candidatus Pullichristensenella</taxon>
    </lineage>
</organism>
<dbReference type="Gene3D" id="2.30.42.10">
    <property type="match status" value="1"/>
</dbReference>
<dbReference type="Pfam" id="PF13180">
    <property type="entry name" value="PDZ_2"/>
    <property type="match status" value="1"/>
</dbReference>
<dbReference type="InterPro" id="IPR036034">
    <property type="entry name" value="PDZ_sf"/>
</dbReference>
<dbReference type="GO" id="GO:0004252">
    <property type="term" value="F:serine-type endopeptidase activity"/>
    <property type="evidence" value="ECO:0007669"/>
    <property type="project" value="InterPro"/>
</dbReference>
<dbReference type="Gene3D" id="2.40.10.120">
    <property type="match status" value="1"/>
</dbReference>
<dbReference type="AlphaFoldDB" id="A0A9D1IF60"/>